<dbReference type="InterPro" id="IPR012131">
    <property type="entry name" value="Hstdl_DH"/>
</dbReference>
<dbReference type="PANTHER" id="PTHR21256:SF2">
    <property type="entry name" value="HISTIDINE BIOSYNTHESIS TRIFUNCTIONAL PROTEIN"/>
    <property type="match status" value="1"/>
</dbReference>
<keyword evidence="4" id="KW-1185">Reference proteome</keyword>
<dbReference type="GO" id="GO:0000105">
    <property type="term" value="P:L-histidine biosynthetic process"/>
    <property type="evidence" value="ECO:0007669"/>
    <property type="project" value="TreeGrafter"/>
</dbReference>
<gene>
    <name evidence="3" type="ORF">MKW94_014682</name>
</gene>
<protein>
    <submittedName>
        <fullName evidence="3">Uncharacterized protein</fullName>
    </submittedName>
</protein>
<accession>A0AA41V9G3</accession>
<evidence type="ECO:0000256" key="2">
    <source>
        <dbReference type="SAM" id="Phobius"/>
    </source>
</evidence>
<feature type="transmembrane region" description="Helical" evidence="2">
    <location>
        <begin position="12"/>
        <end position="36"/>
    </location>
</feature>
<keyword evidence="2" id="KW-0812">Transmembrane</keyword>
<dbReference type="PANTHER" id="PTHR21256">
    <property type="entry name" value="HISTIDINOL DEHYDROGENASE HDH"/>
    <property type="match status" value="1"/>
</dbReference>
<dbReference type="Gene3D" id="3.40.50.1980">
    <property type="entry name" value="Nitrogenase molybdenum iron protein domain"/>
    <property type="match status" value="1"/>
</dbReference>
<dbReference type="GO" id="GO:0046872">
    <property type="term" value="F:metal ion binding"/>
    <property type="evidence" value="ECO:0007669"/>
    <property type="project" value="InterPro"/>
</dbReference>
<keyword evidence="1" id="KW-0560">Oxidoreductase</keyword>
<keyword evidence="2" id="KW-1133">Transmembrane helix</keyword>
<comment type="caution">
    <text evidence="3">The sequence shown here is derived from an EMBL/GenBank/DDBJ whole genome shotgun (WGS) entry which is preliminary data.</text>
</comment>
<dbReference type="GO" id="GO:0004399">
    <property type="term" value="F:histidinol dehydrogenase activity"/>
    <property type="evidence" value="ECO:0007669"/>
    <property type="project" value="TreeGrafter"/>
</dbReference>
<reference evidence="3" key="1">
    <citation type="submission" date="2022-03" db="EMBL/GenBank/DDBJ databases">
        <title>A functionally conserved STORR gene fusion in Papaver species that diverged 16.8 million years ago.</title>
        <authorList>
            <person name="Catania T."/>
        </authorList>
    </citation>
    <scope>NUCLEOTIDE SEQUENCE</scope>
    <source>
        <strain evidence="3">S-191538</strain>
    </source>
</reference>
<keyword evidence="2" id="KW-0472">Membrane</keyword>
<evidence type="ECO:0000313" key="4">
    <source>
        <dbReference type="Proteomes" id="UP001177140"/>
    </source>
</evidence>
<proteinExistence type="predicted"/>
<dbReference type="GO" id="GO:0051287">
    <property type="term" value="F:NAD binding"/>
    <property type="evidence" value="ECO:0007669"/>
    <property type="project" value="InterPro"/>
</dbReference>
<dbReference type="Pfam" id="PF00815">
    <property type="entry name" value="Histidinol_dh"/>
    <property type="match status" value="1"/>
</dbReference>
<sequence length="55" mass="5637">MKGVRRCITSAGLYIPGAIAVLPSTALMLVVAVQIAGCKIVVLATPPGKDGSIWE</sequence>
<dbReference type="GO" id="GO:0005829">
    <property type="term" value="C:cytosol"/>
    <property type="evidence" value="ECO:0007669"/>
    <property type="project" value="TreeGrafter"/>
</dbReference>
<dbReference type="Proteomes" id="UP001177140">
    <property type="component" value="Unassembled WGS sequence"/>
</dbReference>
<dbReference type="AlphaFoldDB" id="A0AA41V9G3"/>
<evidence type="ECO:0000256" key="1">
    <source>
        <dbReference type="ARBA" id="ARBA00023002"/>
    </source>
</evidence>
<organism evidence="3 4">
    <name type="scientific">Papaver nudicaule</name>
    <name type="common">Iceland poppy</name>
    <dbReference type="NCBI Taxonomy" id="74823"/>
    <lineage>
        <taxon>Eukaryota</taxon>
        <taxon>Viridiplantae</taxon>
        <taxon>Streptophyta</taxon>
        <taxon>Embryophyta</taxon>
        <taxon>Tracheophyta</taxon>
        <taxon>Spermatophyta</taxon>
        <taxon>Magnoliopsida</taxon>
        <taxon>Ranunculales</taxon>
        <taxon>Papaveraceae</taxon>
        <taxon>Papaveroideae</taxon>
        <taxon>Papaver</taxon>
    </lineage>
</organism>
<evidence type="ECO:0000313" key="3">
    <source>
        <dbReference type="EMBL" id="MCL7029493.1"/>
    </source>
</evidence>
<name>A0AA41V9G3_PAPNU</name>
<feature type="non-terminal residue" evidence="3">
    <location>
        <position position="55"/>
    </location>
</feature>
<dbReference type="EMBL" id="JAJJMA010090875">
    <property type="protein sequence ID" value="MCL7029493.1"/>
    <property type="molecule type" value="Genomic_DNA"/>
</dbReference>
<dbReference type="GO" id="GO:0009570">
    <property type="term" value="C:chloroplast stroma"/>
    <property type="evidence" value="ECO:0007669"/>
    <property type="project" value="TreeGrafter"/>
</dbReference>